<keyword evidence="3" id="KW-1185">Reference proteome</keyword>
<dbReference type="Proteomes" id="UP000663722">
    <property type="component" value="Chromosome"/>
</dbReference>
<name>A0A975BKK9_9BACT</name>
<proteinExistence type="predicted"/>
<dbReference type="AlphaFoldDB" id="A0A975BKK9"/>
<dbReference type="EMBL" id="CP061800">
    <property type="protein sequence ID" value="QTA87128.1"/>
    <property type="molecule type" value="Genomic_DNA"/>
</dbReference>
<gene>
    <name evidence="1" type="ORF">dnm_031550</name>
    <name evidence="2" type="ORF">dnm_031560</name>
</gene>
<accession>A0A975BKK9</accession>
<dbReference type="KEGG" id="dmm:dnm_031560"/>
<organism evidence="2 3">
    <name type="scientific">Desulfonema magnum</name>
    <dbReference type="NCBI Taxonomy" id="45655"/>
    <lineage>
        <taxon>Bacteria</taxon>
        <taxon>Pseudomonadati</taxon>
        <taxon>Thermodesulfobacteriota</taxon>
        <taxon>Desulfobacteria</taxon>
        <taxon>Desulfobacterales</taxon>
        <taxon>Desulfococcaceae</taxon>
        <taxon>Desulfonema</taxon>
    </lineage>
</organism>
<evidence type="ECO:0000313" key="2">
    <source>
        <dbReference type="EMBL" id="QTA87128.1"/>
    </source>
</evidence>
<reference evidence="2" key="1">
    <citation type="journal article" date="2021" name="Microb. Physiol.">
        <title>Proteogenomic Insights into the Physiology of Marine, Sulfate-Reducing, Filamentous Desulfonema limicola and Desulfonema magnum.</title>
        <authorList>
            <person name="Schnaars V."/>
            <person name="Wohlbrand L."/>
            <person name="Scheve S."/>
            <person name="Hinrichs C."/>
            <person name="Reinhardt R."/>
            <person name="Rabus R."/>
        </authorList>
    </citation>
    <scope>NUCLEOTIDE SEQUENCE</scope>
    <source>
        <strain evidence="2">4be13</strain>
    </source>
</reference>
<dbReference type="KEGG" id="dmm:dnm_031550"/>
<protein>
    <submittedName>
        <fullName evidence="2">Uncharacterized protein</fullName>
    </submittedName>
</protein>
<evidence type="ECO:0000313" key="1">
    <source>
        <dbReference type="EMBL" id="QTA87127.1"/>
    </source>
</evidence>
<sequence length="39" mass="4571">MKCKKSLRLIFALRKLRMQKIASLNFCTPEAKDAKNRFA</sequence>
<evidence type="ECO:0000313" key="3">
    <source>
        <dbReference type="Proteomes" id="UP000663722"/>
    </source>
</evidence>
<dbReference type="EMBL" id="CP061800">
    <property type="protein sequence ID" value="QTA87127.1"/>
    <property type="molecule type" value="Genomic_DNA"/>
</dbReference>